<dbReference type="Gene3D" id="1.20.150.30">
    <property type="entry name" value="Zincin-like metallopeptidase, N-terminal domain"/>
    <property type="match status" value="1"/>
</dbReference>
<dbReference type="Proteomes" id="UP000523447">
    <property type="component" value="Unassembled WGS sequence"/>
</dbReference>
<dbReference type="GO" id="GO:0008237">
    <property type="term" value="F:metallopeptidase activity"/>
    <property type="evidence" value="ECO:0007669"/>
    <property type="project" value="UniProtKB-KW"/>
</dbReference>
<comment type="caution">
    <text evidence="2">The sequence shown here is derived from an EMBL/GenBank/DDBJ whole genome shotgun (WGS) entry which is preliminary data.</text>
</comment>
<dbReference type="SUPFAM" id="SSF55486">
    <property type="entry name" value="Metalloproteases ('zincins'), catalytic domain"/>
    <property type="match status" value="1"/>
</dbReference>
<dbReference type="PANTHER" id="PTHR39420:SF1">
    <property type="entry name" value="HYDROLASE"/>
    <property type="match status" value="1"/>
</dbReference>
<evidence type="ECO:0000313" key="3">
    <source>
        <dbReference type="Proteomes" id="UP000523447"/>
    </source>
</evidence>
<name>A0A7X6LTN1_9NOCA</name>
<evidence type="ECO:0000313" key="2">
    <source>
        <dbReference type="EMBL" id="NKY84363.1"/>
    </source>
</evidence>
<gene>
    <name evidence="2" type="ORF">HGA07_01825</name>
</gene>
<feature type="region of interest" description="Disordered" evidence="1">
    <location>
        <begin position="1"/>
        <end position="53"/>
    </location>
</feature>
<evidence type="ECO:0000256" key="1">
    <source>
        <dbReference type="SAM" id="MobiDB-lite"/>
    </source>
</evidence>
<keyword evidence="2" id="KW-0378">Hydrolase</keyword>
<dbReference type="NCBIfam" id="TIGR03624">
    <property type="entry name" value="putative hydrolase"/>
    <property type="match status" value="1"/>
</dbReference>
<dbReference type="AlphaFoldDB" id="A0A7X6LTN1"/>
<organism evidence="2 3">
    <name type="scientific">Nocardia veterana</name>
    <dbReference type="NCBI Taxonomy" id="132249"/>
    <lineage>
        <taxon>Bacteria</taxon>
        <taxon>Bacillati</taxon>
        <taxon>Actinomycetota</taxon>
        <taxon>Actinomycetes</taxon>
        <taxon>Mycobacteriales</taxon>
        <taxon>Nocardiaceae</taxon>
        <taxon>Nocardia</taxon>
    </lineage>
</organism>
<dbReference type="InterPro" id="IPR042271">
    <property type="entry name" value="Zinicin_2_N"/>
</dbReference>
<dbReference type="GO" id="GO:0006508">
    <property type="term" value="P:proteolysis"/>
    <property type="evidence" value="ECO:0007669"/>
    <property type="project" value="UniProtKB-KW"/>
</dbReference>
<sequence>MVAGSDSAATDRPPADRSPAEQSAAEKSAAEKSAAEKSAAEKPEADGTSGKRSVLAGSVDWQLAARTGSAVVPSGPRTTRYSAEQVVAELSEASVRAEGPVREVSLLADELPIPQATIVDRRGWIRAAAESMSELTGSGADAERGRFAGKPAGVQAGAMLAFLSTAILGQYDPFSGPDGTLLLVAPNIMAVERALGVVPSDFRLWVCLHEVTHRVQFSSAPWLADYMKQNVDTLGAVGDESLNEVLTRLLEEVRRRRENGVGDDPADRGVLGLLRATQPPPQREALDRLLMLGTLLEGHADHVMDAVGPAVVPTVAQIRAAFDQRRRRPANPIQRLLRALLGVDAKVAQYVRGKAFVDEVVGKVGMQRFNTVWTDADTLPRPDEITTPQRWIDRVLV</sequence>
<keyword evidence="2" id="KW-0482">Metalloprotease</keyword>
<accession>A0A7X6LTN1</accession>
<proteinExistence type="predicted"/>
<keyword evidence="2" id="KW-0645">Protease</keyword>
<keyword evidence="3" id="KW-1185">Reference proteome</keyword>
<dbReference type="EMBL" id="JAAXPE010000001">
    <property type="protein sequence ID" value="NKY84363.1"/>
    <property type="molecule type" value="Genomic_DNA"/>
</dbReference>
<protein>
    <submittedName>
        <fullName evidence="2">Zinc-dependent metalloprotease</fullName>
    </submittedName>
</protein>
<dbReference type="InterPro" id="IPR022454">
    <property type="entry name" value="CHP03883_F420-assoc"/>
</dbReference>
<reference evidence="2 3" key="1">
    <citation type="submission" date="2020-04" db="EMBL/GenBank/DDBJ databases">
        <title>MicrobeNet Type strains.</title>
        <authorList>
            <person name="Nicholson A.C."/>
        </authorList>
    </citation>
    <scope>NUCLEOTIDE SEQUENCE [LARGE SCALE GENOMIC DNA]</scope>
    <source>
        <strain evidence="2 3">DSM 44445</strain>
    </source>
</reference>
<dbReference type="InterPro" id="IPR018766">
    <property type="entry name" value="Zinicin_2"/>
</dbReference>
<dbReference type="Pfam" id="PF10103">
    <property type="entry name" value="Zincin_2"/>
    <property type="match status" value="1"/>
</dbReference>
<dbReference type="NCBIfam" id="TIGR03883">
    <property type="entry name" value="DUF2342_F420"/>
    <property type="match status" value="1"/>
</dbReference>
<dbReference type="PANTHER" id="PTHR39420">
    <property type="match status" value="1"/>
</dbReference>
<feature type="compositionally biased region" description="Basic and acidic residues" evidence="1">
    <location>
        <begin position="28"/>
        <end position="45"/>
    </location>
</feature>